<keyword evidence="1" id="KW-1133">Transmembrane helix</keyword>
<protein>
    <recommendedName>
        <fullName evidence="4">Copper transporter</fullName>
    </recommendedName>
</protein>
<dbReference type="Gramene" id="CDP06548">
    <property type="protein sequence ID" value="CDP06548"/>
    <property type="gene ID" value="GSCOC_T00023439001"/>
</dbReference>
<dbReference type="OMA" id="YQYLANI"/>
<organism evidence="2 3">
    <name type="scientific">Coffea canephora</name>
    <name type="common">Robusta coffee</name>
    <dbReference type="NCBI Taxonomy" id="49390"/>
    <lineage>
        <taxon>Eukaryota</taxon>
        <taxon>Viridiplantae</taxon>
        <taxon>Streptophyta</taxon>
        <taxon>Embryophyta</taxon>
        <taxon>Tracheophyta</taxon>
        <taxon>Spermatophyta</taxon>
        <taxon>Magnoliopsida</taxon>
        <taxon>eudicotyledons</taxon>
        <taxon>Gunneridae</taxon>
        <taxon>Pentapetalae</taxon>
        <taxon>asterids</taxon>
        <taxon>lamiids</taxon>
        <taxon>Gentianales</taxon>
        <taxon>Rubiaceae</taxon>
        <taxon>Ixoroideae</taxon>
        <taxon>Gardenieae complex</taxon>
        <taxon>Bertiereae - Coffeeae clade</taxon>
        <taxon>Coffeeae</taxon>
        <taxon>Coffea</taxon>
    </lineage>
</organism>
<keyword evidence="1" id="KW-0812">Transmembrane</keyword>
<keyword evidence="3" id="KW-1185">Reference proteome</keyword>
<name>A0A068UFZ0_COFCA</name>
<evidence type="ECO:0000256" key="1">
    <source>
        <dbReference type="SAM" id="Phobius"/>
    </source>
</evidence>
<dbReference type="PhylomeDB" id="A0A068UFZ0"/>
<dbReference type="Proteomes" id="UP000295252">
    <property type="component" value="Chromosome VIII"/>
</dbReference>
<evidence type="ECO:0008006" key="4">
    <source>
        <dbReference type="Google" id="ProtNLM"/>
    </source>
</evidence>
<gene>
    <name evidence="2" type="ORF">GSCOC_T00023439001</name>
</gene>
<proteinExistence type="predicted"/>
<feature type="transmembrane region" description="Helical" evidence="1">
    <location>
        <begin position="6"/>
        <end position="26"/>
    </location>
</feature>
<keyword evidence="1" id="KW-0472">Membrane</keyword>
<dbReference type="AlphaFoldDB" id="A0A068UFZ0"/>
<accession>A0A068UFZ0</accession>
<dbReference type="OrthoDB" id="900585at2759"/>
<reference evidence="3" key="1">
    <citation type="journal article" date="2014" name="Science">
        <title>The coffee genome provides insight into the convergent evolution of caffeine biosynthesis.</title>
        <authorList>
            <person name="Denoeud F."/>
            <person name="Carretero-Paulet L."/>
            <person name="Dereeper A."/>
            <person name="Droc G."/>
            <person name="Guyot R."/>
            <person name="Pietrella M."/>
            <person name="Zheng C."/>
            <person name="Alberti A."/>
            <person name="Anthony F."/>
            <person name="Aprea G."/>
            <person name="Aury J.M."/>
            <person name="Bento P."/>
            <person name="Bernard M."/>
            <person name="Bocs S."/>
            <person name="Campa C."/>
            <person name="Cenci A."/>
            <person name="Combes M.C."/>
            <person name="Crouzillat D."/>
            <person name="Da Silva C."/>
            <person name="Daddiego L."/>
            <person name="De Bellis F."/>
            <person name="Dussert S."/>
            <person name="Garsmeur O."/>
            <person name="Gayraud T."/>
            <person name="Guignon V."/>
            <person name="Jahn K."/>
            <person name="Jamilloux V."/>
            <person name="Joet T."/>
            <person name="Labadie K."/>
            <person name="Lan T."/>
            <person name="Leclercq J."/>
            <person name="Lepelley M."/>
            <person name="Leroy T."/>
            <person name="Li L.T."/>
            <person name="Librado P."/>
            <person name="Lopez L."/>
            <person name="Munoz A."/>
            <person name="Noel B."/>
            <person name="Pallavicini A."/>
            <person name="Perrotta G."/>
            <person name="Poncet V."/>
            <person name="Pot D."/>
            <person name="Priyono X."/>
            <person name="Rigoreau M."/>
            <person name="Rouard M."/>
            <person name="Rozas J."/>
            <person name="Tranchant-Dubreuil C."/>
            <person name="VanBuren R."/>
            <person name="Zhang Q."/>
            <person name="Andrade A.C."/>
            <person name="Argout X."/>
            <person name="Bertrand B."/>
            <person name="de Kochko A."/>
            <person name="Graziosi G."/>
            <person name="Henry R.J."/>
            <person name="Jayarama X."/>
            <person name="Ming R."/>
            <person name="Nagai C."/>
            <person name="Rounsley S."/>
            <person name="Sankoff D."/>
            <person name="Giuliano G."/>
            <person name="Albert V.A."/>
            <person name="Wincker P."/>
            <person name="Lashermes P."/>
        </authorList>
    </citation>
    <scope>NUCLEOTIDE SEQUENCE [LARGE SCALE GENOMIC DNA]</scope>
    <source>
        <strain evidence="3">cv. DH200-94</strain>
    </source>
</reference>
<dbReference type="InParanoid" id="A0A068UFZ0"/>
<evidence type="ECO:0000313" key="2">
    <source>
        <dbReference type="EMBL" id="CDP06548.1"/>
    </source>
</evidence>
<sequence>MLIYQYLANIFIMFGMHLVNVCKMIHRKFQLASSLPSLLGASSPPESPQYSSFWISYMMQFYPGWPNHQSLGECIFSMFLVFLLAFTTEICSTSNDPISIKQQCRRRRHDVRGLLLDAGLHGLRMFMAYLVMISVITGDFLFLLVALAGHTAGCLFTKLFEYQIEQTIAEPRSKQASKPWVT</sequence>
<evidence type="ECO:0000313" key="3">
    <source>
        <dbReference type="Proteomes" id="UP000295252"/>
    </source>
</evidence>
<dbReference type="EMBL" id="HG739106">
    <property type="protein sequence ID" value="CDP06548.1"/>
    <property type="molecule type" value="Genomic_DNA"/>
</dbReference>